<keyword evidence="1" id="KW-0812">Transmembrane</keyword>
<dbReference type="OrthoDB" id="9789516at2"/>
<protein>
    <submittedName>
        <fullName evidence="2">DUF502 domain-containing protein</fullName>
    </submittedName>
</protein>
<dbReference type="RefSeq" id="WP_136380221.1">
    <property type="nucleotide sequence ID" value="NZ_SLUB01000025.1"/>
</dbReference>
<dbReference type="Proteomes" id="UP000306477">
    <property type="component" value="Unassembled WGS sequence"/>
</dbReference>
<gene>
    <name evidence="2" type="ORF">E1I69_14095</name>
</gene>
<feature type="transmembrane region" description="Helical" evidence="1">
    <location>
        <begin position="52"/>
        <end position="77"/>
    </location>
</feature>
<name>A0A4S3PSD9_9BACI</name>
<keyword evidence="1" id="KW-1133">Transmembrane helix</keyword>
<evidence type="ECO:0000256" key="1">
    <source>
        <dbReference type="SAM" id="Phobius"/>
    </source>
</evidence>
<dbReference type="AlphaFoldDB" id="A0A4S3PSD9"/>
<sequence>MKSILRNFINGILTIVPIILVVYVVFKVFLFLDGILGNFLKPFLREDYIPGIGLLLTFVVITILGWLSTRVFSGAIFRLINRLLEKIPLIKTLYSVIKDTFNSFLGEKKSFSKVALVRIPGTDVKAIGFITTEDVESFYDPLKDYVAVYIQQTFQIAGFTFLIPKDEVEIIDVKPEDAMKFVVSGGMTSK</sequence>
<dbReference type="PANTHER" id="PTHR31876">
    <property type="entry name" value="COV-LIKE PROTEIN 1"/>
    <property type="match status" value="1"/>
</dbReference>
<evidence type="ECO:0000313" key="3">
    <source>
        <dbReference type="Proteomes" id="UP000306477"/>
    </source>
</evidence>
<dbReference type="STRING" id="1033734.GCA_000285535_00440"/>
<feature type="transmembrane region" description="Helical" evidence="1">
    <location>
        <begin position="12"/>
        <end position="32"/>
    </location>
</feature>
<organism evidence="2 3">
    <name type="scientific">Bacillus timonensis</name>
    <dbReference type="NCBI Taxonomy" id="1033734"/>
    <lineage>
        <taxon>Bacteria</taxon>
        <taxon>Bacillati</taxon>
        <taxon>Bacillota</taxon>
        <taxon>Bacilli</taxon>
        <taxon>Bacillales</taxon>
        <taxon>Bacillaceae</taxon>
        <taxon>Bacillus</taxon>
    </lineage>
</organism>
<dbReference type="EMBL" id="SLUB01000025">
    <property type="protein sequence ID" value="THE11732.1"/>
    <property type="molecule type" value="Genomic_DNA"/>
</dbReference>
<dbReference type="PANTHER" id="PTHR31876:SF26">
    <property type="entry name" value="PROTEIN LIKE COV 2"/>
    <property type="match status" value="1"/>
</dbReference>
<keyword evidence="1" id="KW-0472">Membrane</keyword>
<evidence type="ECO:0000313" key="2">
    <source>
        <dbReference type="EMBL" id="THE11732.1"/>
    </source>
</evidence>
<reference evidence="2 3" key="1">
    <citation type="journal article" date="2019" name="Indoor Air">
        <title>Impacts of indoor surface finishes on bacterial viability.</title>
        <authorList>
            <person name="Hu J."/>
            <person name="Maamar S.B."/>
            <person name="Glawe A.J."/>
            <person name="Gottel N."/>
            <person name="Gilbert J.A."/>
            <person name="Hartmann E.M."/>
        </authorList>
    </citation>
    <scope>NUCLEOTIDE SEQUENCE [LARGE SCALE GENOMIC DNA]</scope>
    <source>
        <strain evidence="2 3">AF060A6</strain>
    </source>
</reference>
<proteinExistence type="predicted"/>
<dbReference type="InterPro" id="IPR007462">
    <property type="entry name" value="COV1-like"/>
</dbReference>
<comment type="caution">
    <text evidence="2">The sequence shown here is derived from an EMBL/GenBank/DDBJ whole genome shotgun (WGS) entry which is preliminary data.</text>
</comment>
<keyword evidence="3" id="KW-1185">Reference proteome</keyword>
<accession>A0A4S3PSD9</accession>
<dbReference type="Pfam" id="PF04367">
    <property type="entry name" value="DUF502"/>
    <property type="match status" value="1"/>
</dbReference>